<evidence type="ECO:0000256" key="7">
    <source>
        <dbReference type="SAM" id="Phobius"/>
    </source>
</evidence>
<gene>
    <name evidence="9" type="ORF">A1OK_12155</name>
</gene>
<feature type="domain" description="Mce/MlaD" evidence="8">
    <location>
        <begin position="43"/>
        <end position="134"/>
    </location>
</feature>
<comment type="subcellular location">
    <subcellularLocation>
        <location evidence="1">Cell inner membrane</location>
    </subcellularLocation>
</comment>
<evidence type="ECO:0000256" key="5">
    <source>
        <dbReference type="ARBA" id="ARBA00022989"/>
    </source>
</evidence>
<evidence type="ECO:0000313" key="9">
    <source>
        <dbReference type="EMBL" id="OEE60058.1"/>
    </source>
</evidence>
<evidence type="ECO:0000256" key="2">
    <source>
        <dbReference type="ARBA" id="ARBA00022475"/>
    </source>
</evidence>
<evidence type="ECO:0000256" key="3">
    <source>
        <dbReference type="ARBA" id="ARBA00022519"/>
    </source>
</evidence>
<keyword evidence="10" id="KW-1185">Reference proteome</keyword>
<dbReference type="Pfam" id="PF02470">
    <property type="entry name" value="MlaD"/>
    <property type="match status" value="3"/>
</dbReference>
<dbReference type="NCBIfam" id="NF008070">
    <property type="entry name" value="PRK10807.1"/>
    <property type="match status" value="1"/>
</dbReference>
<dbReference type="InterPro" id="IPR051800">
    <property type="entry name" value="PqiA-PqiB_transport"/>
</dbReference>
<organism evidence="9 10">
    <name type="scientific">Enterovibrio norvegicus FF-454</name>
    <dbReference type="NCBI Taxonomy" id="1185651"/>
    <lineage>
        <taxon>Bacteria</taxon>
        <taxon>Pseudomonadati</taxon>
        <taxon>Pseudomonadota</taxon>
        <taxon>Gammaproteobacteria</taxon>
        <taxon>Vibrionales</taxon>
        <taxon>Vibrionaceae</taxon>
        <taxon>Enterovibrio</taxon>
    </lineage>
</organism>
<keyword evidence="2" id="KW-1003">Cell membrane</keyword>
<sequence length="556" mass="61424">MDKDRDVTAHVKPAKRMAAVWIIPIVSLFAGIWMIYQYASEQGPEITLTVPTAEGIEAGKTLVKARSVKIGIVNNVALSKNYNEILLTVRMDSGTERMLREDTLFWVVKPRIGTEGVSGLETLLSGPYLELRPGESDVKKDKFTVLDSPPVAPADTKGLRVVLTSDDAGKLAIGDPVMYEGYTVGRVEKVGFDIDKRNATYQLFIFQPYDALVRKHTRFWLNSGLDIKLNAEGFSVNVASLESLMIGGVSFGVPDGNTDGSAITEQMLSFKLFDNKKEIREKMYEQFVAYAMLFGESVRGLNPGASVEYRGIRIGTVKKVPLHLSQQAEMGSEKIPVLVHIEMERIYDASLTLSESQLLADFKKAFGHGLRASLKTGNLLTGALYIDTDFYPDSPLETHMAQYYGFNVFPTIDGEFVQFQRQIGTILTKLSKLPLDTTLSSLDDTLSTTQQTLKTFEGLGQDLSVTVRRLDALLKQKDTQQLPKEIQNSLTQLQKTLKGFSPESSSYSELQQALSQVNDALGQLEPLLKTLNDSPDALIFGTSGQNDPVPAKGKRQ</sequence>
<dbReference type="PANTHER" id="PTHR30462">
    <property type="entry name" value="INTERMEMBRANE TRANSPORT PROTEIN PQIB-RELATED"/>
    <property type="match status" value="1"/>
</dbReference>
<feature type="domain" description="Mce/MlaD" evidence="8">
    <location>
        <begin position="158"/>
        <end position="220"/>
    </location>
</feature>
<evidence type="ECO:0000256" key="6">
    <source>
        <dbReference type="ARBA" id="ARBA00023136"/>
    </source>
</evidence>
<feature type="domain" description="Mce/MlaD" evidence="8">
    <location>
        <begin position="290"/>
        <end position="389"/>
    </location>
</feature>
<name>A0A1E5C3F5_9GAMM</name>
<keyword evidence="5 7" id="KW-1133">Transmembrane helix</keyword>
<keyword evidence="3" id="KW-0997">Cell inner membrane</keyword>
<dbReference type="InterPro" id="IPR003399">
    <property type="entry name" value="Mce/MlaD"/>
</dbReference>
<dbReference type="RefSeq" id="WP_016962406.1">
    <property type="nucleotide sequence ID" value="NZ_AJWN02000070.1"/>
</dbReference>
<dbReference type="Proteomes" id="UP000095039">
    <property type="component" value="Unassembled WGS sequence"/>
</dbReference>
<dbReference type="EMBL" id="AJWN02000070">
    <property type="protein sequence ID" value="OEE60058.1"/>
    <property type="molecule type" value="Genomic_DNA"/>
</dbReference>
<accession>A0A1E5C3F5</accession>
<dbReference type="PANTHER" id="PTHR30462:SF2">
    <property type="entry name" value="INTERMEMBRANE TRANSPORT PROTEIN PQIB"/>
    <property type="match status" value="1"/>
</dbReference>
<evidence type="ECO:0000313" key="10">
    <source>
        <dbReference type="Proteomes" id="UP000095039"/>
    </source>
</evidence>
<keyword evidence="6 7" id="KW-0472">Membrane</keyword>
<evidence type="ECO:0000256" key="1">
    <source>
        <dbReference type="ARBA" id="ARBA00004533"/>
    </source>
</evidence>
<proteinExistence type="predicted"/>
<dbReference type="AlphaFoldDB" id="A0A1E5C3F5"/>
<evidence type="ECO:0000256" key="4">
    <source>
        <dbReference type="ARBA" id="ARBA00022692"/>
    </source>
</evidence>
<reference evidence="9 10" key="1">
    <citation type="journal article" date="2012" name="Science">
        <title>Ecological populations of bacteria act as socially cohesive units of antibiotic production and resistance.</title>
        <authorList>
            <person name="Cordero O.X."/>
            <person name="Wildschutte H."/>
            <person name="Kirkup B."/>
            <person name="Proehl S."/>
            <person name="Ngo L."/>
            <person name="Hussain F."/>
            <person name="Le Roux F."/>
            <person name="Mincer T."/>
            <person name="Polz M.F."/>
        </authorList>
    </citation>
    <scope>NUCLEOTIDE SEQUENCE [LARGE SCALE GENOMIC DNA]</scope>
    <source>
        <strain evidence="9 10">FF-454</strain>
    </source>
</reference>
<comment type="caution">
    <text evidence="9">The sequence shown here is derived from an EMBL/GenBank/DDBJ whole genome shotgun (WGS) entry which is preliminary data.</text>
</comment>
<protein>
    <submittedName>
        <fullName evidence="9">Paraquat-inducible protein B</fullName>
    </submittedName>
</protein>
<feature type="transmembrane region" description="Helical" evidence="7">
    <location>
        <begin position="20"/>
        <end position="39"/>
    </location>
</feature>
<evidence type="ECO:0000259" key="8">
    <source>
        <dbReference type="Pfam" id="PF02470"/>
    </source>
</evidence>
<keyword evidence="4 7" id="KW-0812">Transmembrane</keyword>
<dbReference type="GO" id="GO:0005886">
    <property type="term" value="C:plasma membrane"/>
    <property type="evidence" value="ECO:0007669"/>
    <property type="project" value="UniProtKB-SubCell"/>
</dbReference>